<gene>
    <name evidence="1" type="ORF">CHH28_02755</name>
</gene>
<proteinExistence type="predicted"/>
<evidence type="ECO:0000313" key="1">
    <source>
        <dbReference type="EMBL" id="ASP37656.1"/>
    </source>
</evidence>
<keyword evidence="2" id="KW-1185">Reference proteome</keyword>
<protein>
    <recommendedName>
        <fullName evidence="3">Pentapeptide repeat-containing protein</fullName>
    </recommendedName>
</protein>
<dbReference type="AlphaFoldDB" id="A0A222FGE2"/>
<evidence type="ECO:0000313" key="2">
    <source>
        <dbReference type="Proteomes" id="UP000202440"/>
    </source>
</evidence>
<sequence>MAKEMNKAAAGNLGYQPGFYKSGFTNLGLTNLGLTNLGLTNLGLTNLGLKNQSRSVTSGPACAARWP</sequence>
<organism evidence="1 2">
    <name type="scientific">Bacterioplanes sanyensis</name>
    <dbReference type="NCBI Taxonomy" id="1249553"/>
    <lineage>
        <taxon>Bacteria</taxon>
        <taxon>Pseudomonadati</taxon>
        <taxon>Pseudomonadota</taxon>
        <taxon>Gammaproteobacteria</taxon>
        <taxon>Oceanospirillales</taxon>
        <taxon>Oceanospirillaceae</taxon>
        <taxon>Bacterioplanes</taxon>
    </lineage>
</organism>
<dbReference type="EMBL" id="CP022530">
    <property type="protein sequence ID" value="ASP37656.1"/>
    <property type="molecule type" value="Genomic_DNA"/>
</dbReference>
<dbReference type="Proteomes" id="UP000202440">
    <property type="component" value="Chromosome"/>
</dbReference>
<dbReference type="InterPro" id="IPR002989">
    <property type="entry name" value="Mycobac_pentapep"/>
</dbReference>
<accession>A0A222FGE2</accession>
<dbReference type="KEGG" id="bsan:CHH28_02755"/>
<reference evidence="1 2" key="1">
    <citation type="submission" date="2017-07" db="EMBL/GenBank/DDBJ databases">
        <title>Annotated genome sequence of Bacterioplanes sanyensis isolated from Red Sea.</title>
        <authorList>
            <person name="Rehman Z.U."/>
        </authorList>
    </citation>
    <scope>NUCLEOTIDE SEQUENCE [LARGE SCALE GENOMIC DNA]</scope>
    <source>
        <strain evidence="1 2">NV9</strain>
    </source>
</reference>
<evidence type="ECO:0008006" key="3">
    <source>
        <dbReference type="Google" id="ProtNLM"/>
    </source>
</evidence>
<name>A0A222FGE2_9GAMM</name>
<dbReference type="Pfam" id="PF01469">
    <property type="entry name" value="Pentapeptide_2"/>
    <property type="match status" value="1"/>
</dbReference>